<reference evidence="2" key="1">
    <citation type="submission" date="2018-07" db="EMBL/GenBank/DDBJ databases">
        <authorList>
            <person name="Somerville V."/>
        </authorList>
    </citation>
    <scope>NUCLEOTIDE SEQUENCE</scope>
    <source>
        <strain evidence="2">NWC_2_2</strain>
    </source>
</reference>
<sequence length="180" mass="20361">MALFVTQRVDKKNNDFEPLPEGYYEMTIDSTGPDATKGGTEYIKVALRVRKDLDQALPETNGKYHNRLVFASVWRRKATGQYDEGDLSSITQAAGYAPGTPIEDWNDWSQKLEGKNVRVKVSVSEDTYQGKTTKRTQVWPSDFEPTQFPTQAQMQSQPQPQQPSPFAQPQAQVNDNDLPF</sequence>
<name>A0A3G6JJ20_LACDL</name>
<organism evidence="2">
    <name type="scientific">Lactobacillus delbrueckii subsp. lactis</name>
    <dbReference type="NCBI Taxonomy" id="29397"/>
    <lineage>
        <taxon>Bacteria</taxon>
        <taxon>Bacillati</taxon>
        <taxon>Bacillota</taxon>
        <taxon>Bacilli</taxon>
        <taxon>Lactobacillales</taxon>
        <taxon>Lactobacillaceae</taxon>
        <taxon>Lactobacillus</taxon>
    </lineage>
</organism>
<evidence type="ECO:0000256" key="1">
    <source>
        <dbReference type="SAM" id="MobiDB-lite"/>
    </source>
</evidence>
<feature type="compositionally biased region" description="Low complexity" evidence="1">
    <location>
        <begin position="146"/>
        <end position="172"/>
    </location>
</feature>
<feature type="region of interest" description="Disordered" evidence="1">
    <location>
        <begin position="126"/>
        <end position="180"/>
    </location>
</feature>
<protein>
    <submittedName>
        <fullName evidence="2">DUF669 domain-containing protein</fullName>
    </submittedName>
</protein>
<evidence type="ECO:0000313" key="2">
    <source>
        <dbReference type="EMBL" id="AZA15954.1"/>
    </source>
</evidence>
<dbReference type="InterPro" id="IPR007731">
    <property type="entry name" value="DUF669"/>
</dbReference>
<gene>
    <name evidence="2" type="ORF">DQL93_04885</name>
</gene>
<accession>A0A3G6JJ20</accession>
<proteinExistence type="predicted"/>
<dbReference type="EMBL" id="CP031023">
    <property type="protein sequence ID" value="AZA15954.1"/>
    <property type="molecule type" value="Genomic_DNA"/>
</dbReference>
<feature type="compositionally biased region" description="Polar residues" evidence="1">
    <location>
        <begin position="126"/>
        <end position="139"/>
    </location>
</feature>
<dbReference type="Pfam" id="PF05037">
    <property type="entry name" value="DUF669"/>
    <property type="match status" value="1"/>
</dbReference>
<dbReference type="AlphaFoldDB" id="A0A3G6JJ20"/>